<keyword evidence="7" id="KW-1185">Reference proteome</keyword>
<dbReference type="PANTHER" id="PTHR30346">
    <property type="entry name" value="TRANSCRIPTIONAL DUAL REGULATOR HCAR-RELATED"/>
    <property type="match status" value="1"/>
</dbReference>
<dbReference type="PANTHER" id="PTHR30346:SF0">
    <property type="entry name" value="HCA OPERON TRANSCRIPTIONAL ACTIVATOR HCAR"/>
    <property type="match status" value="1"/>
</dbReference>
<dbReference type="Pfam" id="PF03466">
    <property type="entry name" value="LysR_substrate"/>
    <property type="match status" value="1"/>
</dbReference>
<evidence type="ECO:0000313" key="7">
    <source>
        <dbReference type="Proteomes" id="UP000323865"/>
    </source>
</evidence>
<dbReference type="SUPFAM" id="SSF53850">
    <property type="entry name" value="Periplasmic binding protein-like II"/>
    <property type="match status" value="1"/>
</dbReference>
<keyword evidence="2" id="KW-0805">Transcription regulation</keyword>
<evidence type="ECO:0000256" key="1">
    <source>
        <dbReference type="ARBA" id="ARBA00009437"/>
    </source>
</evidence>
<dbReference type="EMBL" id="CP044108">
    <property type="protein sequence ID" value="QEU12115.1"/>
    <property type="molecule type" value="Genomic_DNA"/>
</dbReference>
<sequence length="202" mass="22243">MTRCETDDQTVAPALRVGFIPGVEPDVFARRWRTGRERVELELIPLDARAPEEALSSGAVDMVFARLPWAAAPGGEAPVLEREEVHAVPLWEERPVAVVAKDNPLSLFDEIAEEDLEGEHHFSLEECGGAKGAVATVAAGHGYAVMPMSLARLHARKDATYRPLAEREGTRIALVWPKDADDDVRQEFQGVVRGRTARSSRR</sequence>
<accession>A0ABX6A4Q0</accession>
<keyword evidence="3" id="KW-0238">DNA-binding</keyword>
<dbReference type="Proteomes" id="UP000323865">
    <property type="component" value="Chromosome"/>
</dbReference>
<evidence type="ECO:0000256" key="3">
    <source>
        <dbReference type="ARBA" id="ARBA00023125"/>
    </source>
</evidence>
<evidence type="ECO:0000313" key="6">
    <source>
        <dbReference type="EMBL" id="QEU12115.1"/>
    </source>
</evidence>
<evidence type="ECO:0000256" key="2">
    <source>
        <dbReference type="ARBA" id="ARBA00023015"/>
    </source>
</evidence>
<comment type="similarity">
    <text evidence="1">Belongs to the LysR transcriptional regulatory family.</text>
</comment>
<gene>
    <name evidence="6" type="ORF">FOB48_07275</name>
</gene>
<organism evidence="6 7">
    <name type="scientific">Dermabacter vaginalis</name>
    <dbReference type="NCBI Taxonomy" id="1630135"/>
    <lineage>
        <taxon>Bacteria</taxon>
        <taxon>Bacillati</taxon>
        <taxon>Actinomycetota</taxon>
        <taxon>Actinomycetes</taxon>
        <taxon>Micrococcales</taxon>
        <taxon>Dermabacteraceae</taxon>
        <taxon>Dermabacter</taxon>
    </lineage>
</organism>
<evidence type="ECO:0000256" key="4">
    <source>
        <dbReference type="ARBA" id="ARBA00023163"/>
    </source>
</evidence>
<dbReference type="Gene3D" id="3.40.190.10">
    <property type="entry name" value="Periplasmic binding protein-like II"/>
    <property type="match status" value="2"/>
</dbReference>
<name>A0ABX6A4Q0_9MICO</name>
<dbReference type="CDD" id="cd05466">
    <property type="entry name" value="PBP2_LTTR_substrate"/>
    <property type="match status" value="1"/>
</dbReference>
<evidence type="ECO:0000259" key="5">
    <source>
        <dbReference type="Pfam" id="PF03466"/>
    </source>
</evidence>
<protein>
    <submittedName>
        <fullName evidence="6">LysR family transcriptional regulator substrate-binding protein</fullName>
    </submittedName>
</protein>
<dbReference type="Gene3D" id="3.40.190.290">
    <property type="match status" value="1"/>
</dbReference>
<feature type="domain" description="LysR substrate-binding" evidence="5">
    <location>
        <begin position="12"/>
        <end position="125"/>
    </location>
</feature>
<proteinExistence type="inferred from homology"/>
<dbReference type="InterPro" id="IPR005119">
    <property type="entry name" value="LysR_subst-bd"/>
</dbReference>
<keyword evidence="4" id="KW-0804">Transcription</keyword>
<reference evidence="6 7" key="1">
    <citation type="submission" date="2019-09" db="EMBL/GenBank/DDBJ databases">
        <title>FDA dAtabase for Regulatory Grade micrObial Sequences (FDA-ARGOS): Supporting development and validation of Infectious Disease Dx tests.</title>
        <authorList>
            <person name="Sciortino C."/>
            <person name="Tallon L."/>
            <person name="Sadzewicz L."/>
            <person name="Vavikolanu K."/>
            <person name="Mehta A."/>
            <person name="Aluvathingal J."/>
            <person name="Nadendla S."/>
            <person name="Nandy P."/>
            <person name="Geyer C."/>
            <person name="Yan Y."/>
            <person name="Sichtig H."/>
        </authorList>
    </citation>
    <scope>NUCLEOTIDE SEQUENCE [LARGE SCALE GENOMIC DNA]</scope>
    <source>
        <strain evidence="6 7">FDAARGOS_640</strain>
    </source>
</reference>